<proteinExistence type="inferred from homology"/>
<comment type="caution">
    <text evidence="8">The sequence shown here is derived from an EMBL/GenBank/DDBJ whole genome shotgun (WGS) entry which is preliminary data.</text>
</comment>
<dbReference type="Gene3D" id="2.60.40.770">
    <property type="match status" value="1"/>
</dbReference>
<dbReference type="EMBL" id="JACSEA010000018">
    <property type="protein sequence ID" value="KAF7382673.1"/>
    <property type="molecule type" value="Genomic_DNA"/>
</dbReference>
<dbReference type="AlphaFoldDB" id="A0A834J6M1"/>
<dbReference type="GO" id="GO:0032367">
    <property type="term" value="P:intracellular cholesterol transport"/>
    <property type="evidence" value="ECO:0007669"/>
    <property type="project" value="InterPro"/>
</dbReference>
<feature type="chain" id="PRO_5032376980" description="MD-2-related lipid-recognition domain-containing protein" evidence="6">
    <location>
        <begin position="23"/>
        <end position="154"/>
    </location>
</feature>
<evidence type="ECO:0000256" key="3">
    <source>
        <dbReference type="ARBA" id="ARBA00022525"/>
    </source>
</evidence>
<reference evidence="8" key="1">
    <citation type="journal article" date="2020" name="G3 (Bethesda)">
        <title>High-Quality Assemblies for Three Invasive Social Wasps from the &lt;i&gt;Vespula&lt;/i&gt; Genus.</title>
        <authorList>
            <person name="Harrop T.W.R."/>
            <person name="Guhlin J."/>
            <person name="McLaughlin G.M."/>
            <person name="Permina E."/>
            <person name="Stockwell P."/>
            <person name="Gilligan J."/>
            <person name="Le Lec M.F."/>
            <person name="Gruber M.A.M."/>
            <person name="Quinn O."/>
            <person name="Lovegrove M."/>
            <person name="Duncan E.J."/>
            <person name="Remnant E.J."/>
            <person name="Van Eeckhoven J."/>
            <person name="Graham B."/>
            <person name="Knapp R.A."/>
            <person name="Langford K.W."/>
            <person name="Kronenberg Z."/>
            <person name="Press M.O."/>
            <person name="Eacker S.M."/>
            <person name="Wilson-Rankin E.E."/>
            <person name="Purcell J."/>
            <person name="Lester P.J."/>
            <person name="Dearden P.K."/>
        </authorList>
    </citation>
    <scope>NUCLEOTIDE SEQUENCE</scope>
    <source>
        <strain evidence="8">Marl-1</strain>
    </source>
</reference>
<organism evidence="8 9">
    <name type="scientific">Vespula vulgaris</name>
    <name type="common">Yellow jacket</name>
    <name type="synonym">Wasp</name>
    <dbReference type="NCBI Taxonomy" id="7454"/>
    <lineage>
        <taxon>Eukaryota</taxon>
        <taxon>Metazoa</taxon>
        <taxon>Ecdysozoa</taxon>
        <taxon>Arthropoda</taxon>
        <taxon>Hexapoda</taxon>
        <taxon>Insecta</taxon>
        <taxon>Pterygota</taxon>
        <taxon>Neoptera</taxon>
        <taxon>Endopterygota</taxon>
        <taxon>Hymenoptera</taxon>
        <taxon>Apocrita</taxon>
        <taxon>Aculeata</taxon>
        <taxon>Vespoidea</taxon>
        <taxon>Vespidae</taxon>
        <taxon>Vespinae</taxon>
        <taxon>Vespula</taxon>
    </lineage>
</organism>
<evidence type="ECO:0000256" key="6">
    <source>
        <dbReference type="SAM" id="SignalP"/>
    </source>
</evidence>
<gene>
    <name evidence="8" type="ORF">HZH66_013075</name>
</gene>
<dbReference type="FunFam" id="2.60.40.770:FF:000001">
    <property type="entry name" value="NPC intracellular cholesterol transporter 2"/>
    <property type="match status" value="1"/>
</dbReference>
<dbReference type="CDD" id="cd00916">
    <property type="entry name" value="Npc2_like"/>
    <property type="match status" value="1"/>
</dbReference>
<dbReference type="Proteomes" id="UP000614350">
    <property type="component" value="Unassembled WGS sequence"/>
</dbReference>
<protein>
    <recommendedName>
        <fullName evidence="7">MD-2-related lipid-recognition domain-containing protein</fullName>
    </recommendedName>
</protein>
<evidence type="ECO:0000313" key="9">
    <source>
        <dbReference type="Proteomes" id="UP000614350"/>
    </source>
</evidence>
<dbReference type="PANTHER" id="PTHR11306:SF56">
    <property type="entry name" value="LP08842P-RELATED"/>
    <property type="match status" value="1"/>
</dbReference>
<keyword evidence="9" id="KW-1185">Reference proteome</keyword>
<comment type="similarity">
    <text evidence="2">Belongs to the NPC2 family.</text>
</comment>
<evidence type="ECO:0000256" key="5">
    <source>
        <dbReference type="ARBA" id="ARBA00023157"/>
    </source>
</evidence>
<dbReference type="GO" id="GO:0032934">
    <property type="term" value="F:sterol binding"/>
    <property type="evidence" value="ECO:0007669"/>
    <property type="project" value="InterPro"/>
</dbReference>
<sequence length="154" mass="17379">MIRWIFLCTFLFVSGVIELSYAVEFQDCGSKIGHFTKITVSNCDTSKAACEFVRNTNASLIIDFIPSQDVSKIEAVVHGIIADVPIPFPLPHPDVCTNTESNIQCPLKKDTQYTYKAVLSVDRNYPRLSVIVKWELQDENKQDIICVKIPVKIK</sequence>
<feature type="domain" description="MD-2-related lipid-recognition" evidence="7">
    <location>
        <begin position="25"/>
        <end position="151"/>
    </location>
</feature>
<evidence type="ECO:0000256" key="1">
    <source>
        <dbReference type="ARBA" id="ARBA00004613"/>
    </source>
</evidence>
<dbReference type="SMART" id="SM00737">
    <property type="entry name" value="ML"/>
    <property type="match status" value="1"/>
</dbReference>
<keyword evidence="3" id="KW-0964">Secreted</keyword>
<evidence type="ECO:0000313" key="8">
    <source>
        <dbReference type="EMBL" id="KAF7382673.1"/>
    </source>
</evidence>
<dbReference type="InterPro" id="IPR003172">
    <property type="entry name" value="ML_dom"/>
</dbReference>
<dbReference type="SUPFAM" id="SSF81296">
    <property type="entry name" value="E set domains"/>
    <property type="match status" value="1"/>
</dbReference>
<dbReference type="PANTHER" id="PTHR11306">
    <property type="entry name" value="NIEMANN PICK TYPE C2 PROTEIN NPC2-RELATED"/>
    <property type="match status" value="1"/>
</dbReference>
<dbReference type="GO" id="GO:0005576">
    <property type="term" value="C:extracellular region"/>
    <property type="evidence" value="ECO:0007669"/>
    <property type="project" value="UniProtKB-SubCell"/>
</dbReference>
<accession>A0A834J6M1</accession>
<dbReference type="InterPro" id="IPR039670">
    <property type="entry name" value="NPC2-like"/>
</dbReference>
<name>A0A834J6M1_VESVU</name>
<feature type="signal peptide" evidence="6">
    <location>
        <begin position="1"/>
        <end position="22"/>
    </location>
</feature>
<evidence type="ECO:0000256" key="4">
    <source>
        <dbReference type="ARBA" id="ARBA00022729"/>
    </source>
</evidence>
<comment type="subcellular location">
    <subcellularLocation>
        <location evidence="1">Secreted</location>
    </subcellularLocation>
</comment>
<evidence type="ECO:0000256" key="2">
    <source>
        <dbReference type="ARBA" id="ARBA00006370"/>
    </source>
</evidence>
<keyword evidence="4 6" id="KW-0732">Signal</keyword>
<dbReference type="InterPro" id="IPR014756">
    <property type="entry name" value="Ig_E-set"/>
</dbReference>
<keyword evidence="5" id="KW-1015">Disulfide bond</keyword>
<dbReference type="Pfam" id="PF02221">
    <property type="entry name" value="E1_DerP2_DerF2"/>
    <property type="match status" value="1"/>
</dbReference>
<dbReference type="InterPro" id="IPR033916">
    <property type="entry name" value="ML_Npc2-like"/>
</dbReference>
<evidence type="ECO:0000259" key="7">
    <source>
        <dbReference type="SMART" id="SM00737"/>
    </source>
</evidence>